<dbReference type="Pfam" id="PF04073">
    <property type="entry name" value="tRNA_edit"/>
    <property type="match status" value="1"/>
</dbReference>
<reference evidence="2 3" key="1">
    <citation type="submission" date="2016-07" db="EMBL/GenBank/DDBJ databases">
        <title>Draft Genome Sequence of Oceanisphaera psychrotolerans, isolated from coastal sediment samples.</title>
        <authorList>
            <person name="Zhuo S."/>
            <person name="Ruan Z."/>
        </authorList>
    </citation>
    <scope>NUCLEOTIDE SEQUENCE [LARGE SCALE GENOMIC DNA]</scope>
    <source>
        <strain evidence="2 3">LAM-WHM-ZC</strain>
    </source>
</reference>
<gene>
    <name evidence="2" type="ORF">BFR47_01780</name>
</gene>
<organism evidence="2 3">
    <name type="scientific">Oceanisphaera psychrotolerans</name>
    <dbReference type="NCBI Taxonomy" id="1414654"/>
    <lineage>
        <taxon>Bacteria</taxon>
        <taxon>Pseudomonadati</taxon>
        <taxon>Pseudomonadota</taxon>
        <taxon>Gammaproteobacteria</taxon>
        <taxon>Aeromonadales</taxon>
        <taxon>Aeromonadaceae</taxon>
        <taxon>Oceanisphaera</taxon>
    </lineage>
</organism>
<dbReference type="CDD" id="cd04332">
    <property type="entry name" value="YbaK_like"/>
    <property type="match status" value="1"/>
</dbReference>
<name>A0A1J4QIV4_9GAMM</name>
<keyword evidence="3" id="KW-1185">Reference proteome</keyword>
<evidence type="ECO:0000259" key="1">
    <source>
        <dbReference type="Pfam" id="PF04073"/>
    </source>
</evidence>
<dbReference type="Proteomes" id="UP000243073">
    <property type="component" value="Unassembled WGS sequence"/>
</dbReference>
<dbReference type="EMBL" id="MDKE01000011">
    <property type="protein sequence ID" value="OIN12430.1"/>
    <property type="molecule type" value="Genomic_DNA"/>
</dbReference>
<dbReference type="OrthoDB" id="9786549at2"/>
<dbReference type="GO" id="GO:0002161">
    <property type="term" value="F:aminoacyl-tRNA deacylase activity"/>
    <property type="evidence" value="ECO:0007669"/>
    <property type="project" value="InterPro"/>
</dbReference>
<dbReference type="InterPro" id="IPR007214">
    <property type="entry name" value="YbaK/aa-tRNA-synth-assoc-dom"/>
</dbReference>
<evidence type="ECO:0000313" key="3">
    <source>
        <dbReference type="Proteomes" id="UP000243073"/>
    </source>
</evidence>
<evidence type="ECO:0000313" key="2">
    <source>
        <dbReference type="EMBL" id="OIN12430.1"/>
    </source>
</evidence>
<comment type="caution">
    <text evidence="2">The sequence shown here is derived from an EMBL/GenBank/DDBJ whole genome shotgun (WGS) entry which is preliminary data.</text>
</comment>
<accession>A0A1J4QIV4</accession>
<proteinExistence type="predicted"/>
<feature type="domain" description="YbaK/aminoacyl-tRNA synthetase-associated" evidence="1">
    <location>
        <begin position="22"/>
        <end position="143"/>
    </location>
</feature>
<dbReference type="Gene3D" id="3.90.960.10">
    <property type="entry name" value="YbaK/aminoacyl-tRNA synthetase-associated domain"/>
    <property type="match status" value="1"/>
</dbReference>
<protein>
    <submittedName>
        <fullName evidence="2">Deacylase</fullName>
    </submittedName>
</protein>
<dbReference type="AlphaFoldDB" id="A0A1J4QIV4"/>
<dbReference type="SUPFAM" id="SSF55826">
    <property type="entry name" value="YbaK/ProRS associated domain"/>
    <property type="match status" value="1"/>
</dbReference>
<dbReference type="RefSeq" id="WP_071472204.1">
    <property type="nucleotide sequence ID" value="NZ_MDKE01000011.1"/>
</dbReference>
<dbReference type="InterPro" id="IPR036754">
    <property type="entry name" value="YbaK/aa-tRNA-synt-asso_dom_sf"/>
</dbReference>
<sequence>MPAQRLQQYLDQQGVKYRVITHSPAFTAQDVAEVAHVPGRVMAKVVMMTLDGQMAMIVVPAPKMIHPDSLAQSLSAQEVTFLHENNFREKFPDCDVGALPPFGNLYELPVYIDTELAQQEEIVFSAGSYRELFSLSMKDYLRLVQPREIAV</sequence>